<evidence type="ECO:0000313" key="1">
    <source>
        <dbReference type="EMBL" id="QWM90796.2"/>
    </source>
</evidence>
<name>A0AAE7RWP7_9CAUD</name>
<accession>A0AAE7RWP7</accession>
<dbReference type="Proteomes" id="UP000827483">
    <property type="component" value="Segment"/>
</dbReference>
<protein>
    <submittedName>
        <fullName evidence="1">Uncharacterized protein</fullName>
    </submittedName>
</protein>
<sequence>MTERQFQIAFERQLNNIIPGYNIMSKLNSDTIFYYINRAKDEYVKQLYRAFQLNQELSDKLRTLVKTDKYVSIDFTRTGNRWSTDYPEGYMYTLGEQATINIYSNKCPALVSNSTDVIEATIETVDRILSNSLSEYHLHHNQARPVRLYTDGKIVLITDGNYGINEYQLTYLRNAKDLGNKLTEEYTELPVDTHQEIVDAAVMMYIQQAASMQQSGKSDKD</sequence>
<proteinExistence type="predicted"/>
<organism evidence="1 2">
    <name type="scientific">uncultured phage cr105_1</name>
    <dbReference type="NCBI Taxonomy" id="2986415"/>
    <lineage>
        <taxon>Viruses</taxon>
        <taxon>Duplodnaviria</taxon>
        <taxon>Heunggongvirae</taxon>
        <taxon>Uroviricota</taxon>
        <taxon>Caudoviricetes</taxon>
        <taxon>Crassvirales</taxon>
        <taxon>Suoliviridae</taxon>
        <taxon>Loutivirinae</taxon>
        <taxon>Buchavirus</taxon>
        <taxon>Buchavirus intestinalis</taxon>
    </lineage>
</organism>
<keyword evidence="2" id="KW-1185">Reference proteome</keyword>
<reference evidence="1 2" key="1">
    <citation type="submission" date="2021-04" db="EMBL/GenBank/DDBJ databases">
        <authorList>
            <person name="Shkoporov A.N."/>
            <person name="Stockdale S.R."/>
            <person name="Guerin E."/>
            <person name="Ross R.P."/>
            <person name="Hill C."/>
        </authorList>
    </citation>
    <scope>NUCLEOTIDE SEQUENCE [LARGE SCALE GENOMIC DNA]</scope>
    <source>
        <strain evidence="2">cr105_1</strain>
    </source>
</reference>
<evidence type="ECO:0000313" key="2">
    <source>
        <dbReference type="Proteomes" id="UP000827483"/>
    </source>
</evidence>
<gene>
    <name evidence="1" type="primary">gp_72826</name>
</gene>
<dbReference type="EMBL" id="MZ130493">
    <property type="protein sequence ID" value="QWM90796.2"/>
    <property type="molecule type" value="Genomic_DNA"/>
</dbReference>